<feature type="chain" id="PRO_5039643756" description="Lipoprotein" evidence="1">
    <location>
        <begin position="19"/>
        <end position="130"/>
    </location>
</feature>
<dbReference type="Proteomes" id="UP000824055">
    <property type="component" value="Unassembled WGS sequence"/>
</dbReference>
<feature type="signal peptide" evidence="1">
    <location>
        <begin position="1"/>
        <end position="18"/>
    </location>
</feature>
<accession>A0A9D2FYP7</accession>
<comment type="caution">
    <text evidence="2">The sequence shown here is derived from an EMBL/GenBank/DDBJ whole genome shotgun (WGS) entry which is preliminary data.</text>
</comment>
<sequence length="130" mass="15076">MKRLLCGFALCALLMACAESMEDKAERECQEFTRKFCPTPYVNNERTDSQVFYRDTKTVTYYRTLRGDADNQPAIEANKAKLHEVLREGLSRNTSLKLYKEAGFRVRFVYRSASDSTTVLYEDSFDLKDL</sequence>
<evidence type="ECO:0008006" key="4">
    <source>
        <dbReference type="Google" id="ProtNLM"/>
    </source>
</evidence>
<dbReference type="AlphaFoldDB" id="A0A9D2FYP7"/>
<reference evidence="2" key="2">
    <citation type="submission" date="2021-04" db="EMBL/GenBank/DDBJ databases">
        <authorList>
            <person name="Gilroy R."/>
        </authorList>
    </citation>
    <scope>NUCLEOTIDE SEQUENCE</scope>
    <source>
        <strain evidence="2">ChiHecec3B27-8219</strain>
    </source>
</reference>
<proteinExistence type="predicted"/>
<evidence type="ECO:0000256" key="1">
    <source>
        <dbReference type="SAM" id="SignalP"/>
    </source>
</evidence>
<gene>
    <name evidence="2" type="ORF">H9966_04105</name>
</gene>
<dbReference type="PROSITE" id="PS51257">
    <property type="entry name" value="PROKAR_LIPOPROTEIN"/>
    <property type="match status" value="1"/>
</dbReference>
<protein>
    <recommendedName>
        <fullName evidence="4">Lipoprotein</fullName>
    </recommendedName>
</protein>
<dbReference type="EMBL" id="DXBE01000031">
    <property type="protein sequence ID" value="HIZ69057.1"/>
    <property type="molecule type" value="Genomic_DNA"/>
</dbReference>
<evidence type="ECO:0000313" key="2">
    <source>
        <dbReference type="EMBL" id="HIZ69057.1"/>
    </source>
</evidence>
<evidence type="ECO:0000313" key="3">
    <source>
        <dbReference type="Proteomes" id="UP000824055"/>
    </source>
</evidence>
<keyword evidence="1" id="KW-0732">Signal</keyword>
<reference evidence="2" key="1">
    <citation type="journal article" date="2021" name="PeerJ">
        <title>Extensive microbial diversity within the chicken gut microbiome revealed by metagenomics and culture.</title>
        <authorList>
            <person name="Gilroy R."/>
            <person name="Ravi A."/>
            <person name="Getino M."/>
            <person name="Pursley I."/>
            <person name="Horton D.L."/>
            <person name="Alikhan N.F."/>
            <person name="Baker D."/>
            <person name="Gharbi K."/>
            <person name="Hall N."/>
            <person name="Watson M."/>
            <person name="Adriaenssens E.M."/>
            <person name="Foster-Nyarko E."/>
            <person name="Jarju S."/>
            <person name="Secka A."/>
            <person name="Antonio M."/>
            <person name="Oren A."/>
            <person name="Chaudhuri R.R."/>
            <person name="La Ragione R."/>
            <person name="Hildebrand F."/>
            <person name="Pallen M.J."/>
        </authorList>
    </citation>
    <scope>NUCLEOTIDE SEQUENCE</scope>
    <source>
        <strain evidence="2">ChiHecec3B27-8219</strain>
    </source>
</reference>
<name>A0A9D2FYP7_9BACT</name>
<organism evidence="2 3">
    <name type="scientific">Candidatus Prevotella avicola</name>
    <dbReference type="NCBI Taxonomy" id="2838738"/>
    <lineage>
        <taxon>Bacteria</taxon>
        <taxon>Pseudomonadati</taxon>
        <taxon>Bacteroidota</taxon>
        <taxon>Bacteroidia</taxon>
        <taxon>Bacteroidales</taxon>
        <taxon>Prevotellaceae</taxon>
        <taxon>Prevotella</taxon>
    </lineage>
</organism>